<evidence type="ECO:0000256" key="13">
    <source>
        <dbReference type="SAM" id="Phobius"/>
    </source>
</evidence>
<keyword evidence="10 13" id="KW-0472">Membrane</keyword>
<evidence type="ECO:0000256" key="11">
    <source>
        <dbReference type="ARBA" id="ARBA00025912"/>
    </source>
</evidence>
<protein>
    <recommendedName>
        <fullName evidence="4">Succinate dehydrogenase cytochrome b556 subunit</fullName>
    </recommendedName>
</protein>
<feature type="compositionally biased region" description="Low complexity" evidence="12">
    <location>
        <begin position="149"/>
        <end position="169"/>
    </location>
</feature>
<sequence>MATEYRARSFSQGLRYKGNAGMWTWLLHRVTGLGILLFLIIHVADTALVVYRPDWYDHALDLYRSPLFRVAELGIFFAVMFHAFNGLRIIIQDFWPIAMLHQRRLAHVAIGMTAVLMLPVAWMMLAPLFGLADEPGTERARQRQLNGGVPVEASAAPAPVAPVSLEGAR</sequence>
<evidence type="ECO:0000256" key="9">
    <source>
        <dbReference type="ARBA" id="ARBA00023004"/>
    </source>
</evidence>
<comment type="caution">
    <text evidence="14">The sequence shown here is derived from an EMBL/GenBank/DDBJ whole genome shotgun (WGS) entry which is preliminary data.</text>
</comment>
<evidence type="ECO:0000256" key="2">
    <source>
        <dbReference type="ARBA" id="ARBA00004370"/>
    </source>
</evidence>
<dbReference type="SUPFAM" id="SSF81343">
    <property type="entry name" value="Fumarate reductase respiratory complex transmembrane subunits"/>
    <property type="match status" value="1"/>
</dbReference>
<proteinExistence type="inferred from homology"/>
<reference evidence="14 15" key="1">
    <citation type="submission" date="2020-08" db="EMBL/GenBank/DDBJ databases">
        <title>Genomic Encyclopedia of Type Strains, Phase IV (KMG-IV): sequencing the most valuable type-strain genomes for metagenomic binning, comparative biology and taxonomic classification.</title>
        <authorList>
            <person name="Goeker M."/>
        </authorList>
    </citation>
    <scope>NUCLEOTIDE SEQUENCE [LARGE SCALE GENOMIC DNA]</scope>
    <source>
        <strain evidence="14 15">DSM 29007</strain>
    </source>
</reference>
<keyword evidence="15" id="KW-1185">Reference proteome</keyword>
<evidence type="ECO:0000256" key="12">
    <source>
        <dbReference type="SAM" id="MobiDB-lite"/>
    </source>
</evidence>
<accession>A0A841GV43</accession>
<keyword evidence="9" id="KW-0408">Iron</keyword>
<evidence type="ECO:0000256" key="8">
    <source>
        <dbReference type="ARBA" id="ARBA00022989"/>
    </source>
</evidence>
<keyword evidence="5" id="KW-0349">Heme</keyword>
<organism evidence="14 15">
    <name type="scientific">Longimicrobium terrae</name>
    <dbReference type="NCBI Taxonomy" id="1639882"/>
    <lineage>
        <taxon>Bacteria</taxon>
        <taxon>Pseudomonadati</taxon>
        <taxon>Gemmatimonadota</taxon>
        <taxon>Longimicrobiia</taxon>
        <taxon>Longimicrobiales</taxon>
        <taxon>Longimicrobiaceae</taxon>
        <taxon>Longimicrobium</taxon>
    </lineage>
</organism>
<dbReference type="InterPro" id="IPR034804">
    <property type="entry name" value="SQR/QFR_C/D"/>
</dbReference>
<dbReference type="PANTHER" id="PTHR41910">
    <property type="entry name" value="SUCCINATE DEHYDROGENASE 2 MEMBRANE SUBUNIT SDHC"/>
    <property type="match status" value="1"/>
</dbReference>
<comment type="similarity">
    <text evidence="3">Belongs to the cytochrome b560 family.</text>
</comment>
<dbReference type="RefSeq" id="WP_170038112.1">
    <property type="nucleotide sequence ID" value="NZ_JABDTL010000002.1"/>
</dbReference>
<feature type="region of interest" description="Disordered" evidence="12">
    <location>
        <begin position="146"/>
        <end position="169"/>
    </location>
</feature>
<dbReference type="PANTHER" id="PTHR41910:SF1">
    <property type="entry name" value="SUCCINATE DEHYDROGENASE HYDROPHOBIC MEMBRANE ANCHOR SUBUNIT"/>
    <property type="match status" value="1"/>
</dbReference>
<dbReference type="GO" id="GO:0006099">
    <property type="term" value="P:tricarboxylic acid cycle"/>
    <property type="evidence" value="ECO:0007669"/>
    <property type="project" value="InterPro"/>
</dbReference>
<evidence type="ECO:0000313" key="14">
    <source>
        <dbReference type="EMBL" id="MBB6069174.1"/>
    </source>
</evidence>
<dbReference type="GO" id="GO:0016020">
    <property type="term" value="C:membrane"/>
    <property type="evidence" value="ECO:0007669"/>
    <property type="project" value="UniProtKB-SubCell"/>
</dbReference>
<name>A0A841GV43_9BACT</name>
<evidence type="ECO:0000256" key="1">
    <source>
        <dbReference type="ARBA" id="ARBA00001971"/>
    </source>
</evidence>
<dbReference type="CDD" id="cd03501">
    <property type="entry name" value="SQR_TypeA_SdhC_like"/>
    <property type="match status" value="1"/>
</dbReference>
<comment type="subunit">
    <text evidence="11">Part of an enzyme complex containing four subunits: a flavoprotein, an iron-sulfur protein, plus two membrane-anchoring proteins, SdhC and SdhD. The complex can form homotrimers.</text>
</comment>
<evidence type="ECO:0000313" key="15">
    <source>
        <dbReference type="Proteomes" id="UP000582837"/>
    </source>
</evidence>
<dbReference type="Pfam" id="PF01127">
    <property type="entry name" value="Sdh_cyt"/>
    <property type="match status" value="1"/>
</dbReference>
<dbReference type="InterPro" id="IPR000701">
    <property type="entry name" value="SuccDH_FuR_B_TM-su"/>
</dbReference>
<dbReference type="GO" id="GO:0046872">
    <property type="term" value="F:metal ion binding"/>
    <property type="evidence" value="ECO:0007669"/>
    <property type="project" value="UniProtKB-KW"/>
</dbReference>
<evidence type="ECO:0000256" key="10">
    <source>
        <dbReference type="ARBA" id="ARBA00023136"/>
    </source>
</evidence>
<dbReference type="InterPro" id="IPR039023">
    <property type="entry name" value="SdhC_prok"/>
</dbReference>
<dbReference type="Proteomes" id="UP000582837">
    <property type="component" value="Unassembled WGS sequence"/>
</dbReference>
<evidence type="ECO:0000256" key="3">
    <source>
        <dbReference type="ARBA" id="ARBA00007244"/>
    </source>
</evidence>
<feature type="transmembrane region" description="Helical" evidence="13">
    <location>
        <begin position="63"/>
        <end position="84"/>
    </location>
</feature>
<dbReference type="GO" id="GO:0009055">
    <property type="term" value="F:electron transfer activity"/>
    <property type="evidence" value="ECO:0007669"/>
    <property type="project" value="InterPro"/>
</dbReference>
<dbReference type="Gene3D" id="1.20.1300.10">
    <property type="entry name" value="Fumarate reductase/succinate dehydrogenase, transmembrane subunit"/>
    <property type="match status" value="1"/>
</dbReference>
<dbReference type="InterPro" id="IPR014314">
    <property type="entry name" value="Succ_DH_cytb556"/>
</dbReference>
<keyword evidence="8 13" id="KW-1133">Transmembrane helix</keyword>
<comment type="subcellular location">
    <subcellularLocation>
        <location evidence="2">Membrane</location>
    </subcellularLocation>
</comment>
<evidence type="ECO:0000256" key="6">
    <source>
        <dbReference type="ARBA" id="ARBA00022692"/>
    </source>
</evidence>
<evidence type="ECO:0000256" key="5">
    <source>
        <dbReference type="ARBA" id="ARBA00022617"/>
    </source>
</evidence>
<dbReference type="NCBIfam" id="TIGR02970">
    <property type="entry name" value="succ_dehyd_cytB"/>
    <property type="match status" value="1"/>
</dbReference>
<dbReference type="EMBL" id="JACHIA010000002">
    <property type="protein sequence ID" value="MBB6069174.1"/>
    <property type="molecule type" value="Genomic_DNA"/>
</dbReference>
<feature type="transmembrane region" description="Helical" evidence="13">
    <location>
        <begin position="20"/>
        <end position="43"/>
    </location>
</feature>
<evidence type="ECO:0000256" key="7">
    <source>
        <dbReference type="ARBA" id="ARBA00022723"/>
    </source>
</evidence>
<keyword evidence="7" id="KW-0479">Metal-binding</keyword>
<feature type="transmembrane region" description="Helical" evidence="13">
    <location>
        <begin position="105"/>
        <end position="125"/>
    </location>
</feature>
<comment type="cofactor">
    <cofactor evidence="1">
        <name>heme</name>
        <dbReference type="ChEBI" id="CHEBI:30413"/>
    </cofactor>
</comment>
<keyword evidence="6 13" id="KW-0812">Transmembrane</keyword>
<evidence type="ECO:0000256" key="4">
    <source>
        <dbReference type="ARBA" id="ARBA00020076"/>
    </source>
</evidence>
<gene>
    <name evidence="14" type="ORF">HNQ61_000789</name>
</gene>
<dbReference type="AlphaFoldDB" id="A0A841GV43"/>